<dbReference type="Gene3D" id="1.20.1560.10">
    <property type="entry name" value="ABC transporter type 1, transmembrane domain"/>
    <property type="match status" value="2"/>
</dbReference>
<name>A0A0G4LFU2_VERLO</name>
<keyword evidence="5 12" id="KW-0812">Transmembrane</keyword>
<feature type="region of interest" description="Disordered" evidence="11">
    <location>
        <begin position="570"/>
        <end position="592"/>
    </location>
</feature>
<feature type="transmembrane region" description="Helical" evidence="12">
    <location>
        <begin position="926"/>
        <end position="953"/>
    </location>
</feature>
<dbReference type="GO" id="GO:0140359">
    <property type="term" value="F:ABC-type transporter activity"/>
    <property type="evidence" value="ECO:0007669"/>
    <property type="project" value="InterPro"/>
</dbReference>
<dbReference type="PANTHER" id="PTHR24223:SF345">
    <property type="entry name" value="ABC MULTIDRUG TRANSPORTER (EUROFUNG)"/>
    <property type="match status" value="1"/>
</dbReference>
<dbReference type="SMART" id="SM00382">
    <property type="entry name" value="AAA"/>
    <property type="match status" value="2"/>
</dbReference>
<feature type="transmembrane region" description="Helical" evidence="12">
    <location>
        <begin position="487"/>
        <end position="510"/>
    </location>
</feature>
<proteinExistence type="inferred from homology"/>
<comment type="subcellular location">
    <subcellularLocation>
        <location evidence="1">Cell membrane</location>
        <topology evidence="1">Multi-pass membrane protein</topology>
    </subcellularLocation>
</comment>
<evidence type="ECO:0000256" key="12">
    <source>
        <dbReference type="SAM" id="Phobius"/>
    </source>
</evidence>
<dbReference type="InterPro" id="IPR003593">
    <property type="entry name" value="AAA+_ATPase"/>
</dbReference>
<evidence type="ECO:0008006" key="17">
    <source>
        <dbReference type="Google" id="ProtNLM"/>
    </source>
</evidence>
<feature type="region of interest" description="Disordered" evidence="11">
    <location>
        <begin position="833"/>
        <end position="872"/>
    </location>
</feature>
<keyword evidence="9 12" id="KW-0472">Membrane</keyword>
<dbReference type="GO" id="GO:0016887">
    <property type="term" value="F:ATP hydrolysis activity"/>
    <property type="evidence" value="ECO:0007669"/>
    <property type="project" value="InterPro"/>
</dbReference>
<dbReference type="SUPFAM" id="SSF52540">
    <property type="entry name" value="P-loop containing nucleoside triphosphate hydrolases"/>
    <property type="match status" value="2"/>
</dbReference>
<dbReference type="CDD" id="cd18580">
    <property type="entry name" value="ABC_6TM_ABCC_D2"/>
    <property type="match status" value="1"/>
</dbReference>
<protein>
    <recommendedName>
        <fullName evidence="17">ABC transporter domain-containing protein</fullName>
    </recommendedName>
</protein>
<feature type="transmembrane region" description="Helical" evidence="12">
    <location>
        <begin position="522"/>
        <end position="544"/>
    </location>
</feature>
<dbReference type="InterPro" id="IPR056227">
    <property type="entry name" value="TMD0_ABC"/>
</dbReference>
<dbReference type="Pfam" id="PF00005">
    <property type="entry name" value="ABC_tran"/>
    <property type="match status" value="2"/>
</dbReference>
<dbReference type="PROSITE" id="PS00211">
    <property type="entry name" value="ABC_TRANSPORTER_1"/>
    <property type="match status" value="2"/>
</dbReference>
<dbReference type="STRING" id="100787.A0A0G4LFU2"/>
<evidence type="ECO:0000313" key="15">
    <source>
        <dbReference type="EMBL" id="CRK20907.1"/>
    </source>
</evidence>
<feature type="transmembrane region" description="Helical" evidence="12">
    <location>
        <begin position="97"/>
        <end position="118"/>
    </location>
</feature>
<feature type="domain" description="ABC transporter" evidence="13">
    <location>
        <begin position="602"/>
        <end position="830"/>
    </location>
</feature>
<dbReference type="SUPFAM" id="SSF90123">
    <property type="entry name" value="ABC transporter transmembrane region"/>
    <property type="match status" value="2"/>
</dbReference>
<evidence type="ECO:0000256" key="10">
    <source>
        <dbReference type="ARBA" id="ARBA00023180"/>
    </source>
</evidence>
<dbReference type="InterPro" id="IPR017871">
    <property type="entry name" value="ABC_transporter-like_CS"/>
</dbReference>
<dbReference type="FunFam" id="1.20.1560.10:FF:000055">
    <property type="entry name" value="ABC multidrug transporter (Eurofung)"/>
    <property type="match status" value="1"/>
</dbReference>
<dbReference type="InterPro" id="IPR027417">
    <property type="entry name" value="P-loop_NTPase"/>
</dbReference>
<keyword evidence="3" id="KW-0813">Transport</keyword>
<feature type="transmembrane region" description="Helical" evidence="12">
    <location>
        <begin position="278"/>
        <end position="298"/>
    </location>
</feature>
<feature type="transmembrane region" description="Helical" evidence="12">
    <location>
        <begin position="1111"/>
        <end position="1132"/>
    </location>
</feature>
<evidence type="ECO:0000256" key="8">
    <source>
        <dbReference type="ARBA" id="ARBA00022989"/>
    </source>
</evidence>
<feature type="transmembrane region" description="Helical" evidence="12">
    <location>
        <begin position="408"/>
        <end position="428"/>
    </location>
</feature>
<organism evidence="15 16">
    <name type="scientific">Verticillium longisporum</name>
    <name type="common">Verticillium dahliae var. longisporum</name>
    <dbReference type="NCBI Taxonomy" id="100787"/>
    <lineage>
        <taxon>Eukaryota</taxon>
        <taxon>Fungi</taxon>
        <taxon>Dikarya</taxon>
        <taxon>Ascomycota</taxon>
        <taxon>Pezizomycotina</taxon>
        <taxon>Sordariomycetes</taxon>
        <taxon>Hypocreomycetidae</taxon>
        <taxon>Glomerellales</taxon>
        <taxon>Plectosphaerellaceae</taxon>
        <taxon>Verticillium</taxon>
    </lineage>
</organism>
<keyword evidence="4" id="KW-1003">Cell membrane</keyword>
<dbReference type="InterPro" id="IPR011527">
    <property type="entry name" value="ABC1_TM_dom"/>
</dbReference>
<evidence type="ECO:0000259" key="13">
    <source>
        <dbReference type="PROSITE" id="PS50893"/>
    </source>
</evidence>
<keyword evidence="16" id="KW-1185">Reference proteome</keyword>
<feature type="domain" description="ABC transmembrane type-1" evidence="14">
    <location>
        <begin position="892"/>
        <end position="1167"/>
    </location>
</feature>
<sequence length="1471" mass="163070">MVTSCLNDDTFGPIVRGCRDDFDFTLRFQRIILAIVPATFFLALSISRAIWLSQQPRIVSGVAFQYAKLTAITILATLQFALLNLQTAAPTSSLDGFAIASTAVNFLVALSMLALSFFEHSRVPRPSTLLILYILLQTLCDAVQVRTSWLMASSITSKMIARLYTASVVTKFAILIAETKSKTRWLRWKIDEHSPEETSDVMSLTVYLWLNKLFRYGYSHVLAIDDLYPLDKDIESDLLQRKLEAVIERSRPGRKLGLARSLARALAIPYIMPIAPRIALIGFSFSQPLFIRALLEYLQEPNAPRSTSYGLIGAAVLTYGGAAFARALQWYFHMRAQQMARGCLSAAIYKKTTEAKLVNAGEAAAVTLMSTDTDRVIQGFHQLHDFWASPIEVAIGCWFLQRELGTSFIAPIVLIVFCAIGTFIVGRLSGDRQVRWMSQIQKRVGLTANVISNMKSLKISGITLPVGDFIQKMRVHEMETGNKSRWLIIWAVVAAMTPAILSPVAALAFTTRELNTTNMFTSIAFLILLTSPLSQLFQAVPMMFAGLASLSRIQAFIEADAREDVRRHETPNILEKSFSDEPSNSGLEYNEKPLTPDATTSITIQDGFFGWTEDRMILNHVNVRFPVSQLTLVVGPTAAGKSTLCNALLGEVPFSRGNIKLPFAHAAIGYCEQAPFLWNGTIKENIMGYSNFDQPRYEEVIEACMLLPDFTILPQGDETNIGSNGIALSGGQKQRVSLARALYLHSDLILSDDILSGLDNDTSNEVFRRVFGPSGVLRRRNATAILCTHSIHHLPQADHIIALDTGGVIVEEGSFNDLIRNQKYVANLNVAASSDEDGTQERDTAAPTSTTPGPKRQVQNAERSRSDDLSRKTGDMKVYGHYMRSLSKWSLVVLVASAAIHAFANSMATAWLKFWSEDTFHRPTSFYLGIFGMLKATHSIMSFIVCVTIIVWITTQSGTTLHHQAIDTVVHAPLSFFTTTDMGIVTNLFSQDMTLIDGELPLALLNTVIDIFQVMGMAAVVGTASPYLAISYPIFAVVLWVIQRFYLRTSRQLRLLDLEAKSPLYTHYLDTIKGISTFRAFGWMADHVTHNQQLLNTSQRPSYLLAMIQRWLSLTMEILVAIVAIIIVSLATQTGGNSGFTGASLVTLMSLSDVINWLIRNYTLLETSIGAVSRIKSFSETVLSEKRENEDYQPPVEWPQAGTIELRDVSASYKVSAGDIEQEISSQSNLALKNVTLSIEAGRKVALCGRSGSGKSSLILVLLRLLDPLSSCSQNMKIDDIPFHSIDRDALRRRIIAVPQDAVFLPSGSSVKDNLDPFNVATDLECREVLDTVLLSGFLAEMNDDVRSGMSSDSLSAGQRQLFSLGRAILRRRVKDRSFGGRRGGILLLDEVSSNVDRETDRTMQGIIREEFKEYTIIMVSHRLDMVMDFFDDVVVIDKGEVVETGNPRALATLEGSRFGQLWAFENRGRN</sequence>
<evidence type="ECO:0000256" key="1">
    <source>
        <dbReference type="ARBA" id="ARBA00004651"/>
    </source>
</evidence>
<keyword evidence="10" id="KW-0325">Glycoprotein</keyword>
<dbReference type="InterPro" id="IPR050173">
    <property type="entry name" value="ABC_transporter_C-like"/>
</dbReference>
<evidence type="ECO:0000256" key="9">
    <source>
        <dbReference type="ARBA" id="ARBA00023136"/>
    </source>
</evidence>
<feature type="transmembrane region" description="Helical" evidence="12">
    <location>
        <begin position="31"/>
        <end position="51"/>
    </location>
</feature>
<dbReference type="Pfam" id="PF00664">
    <property type="entry name" value="ABC_membrane"/>
    <property type="match status" value="1"/>
</dbReference>
<dbReference type="Gene3D" id="3.40.50.300">
    <property type="entry name" value="P-loop containing nucleotide triphosphate hydrolases"/>
    <property type="match status" value="2"/>
</dbReference>
<feature type="domain" description="ABC transporter" evidence="13">
    <location>
        <begin position="1204"/>
        <end position="1464"/>
    </location>
</feature>
<dbReference type="PANTHER" id="PTHR24223">
    <property type="entry name" value="ATP-BINDING CASSETTE SUB-FAMILY C"/>
    <property type="match status" value="1"/>
</dbReference>
<feature type="compositionally biased region" description="Basic and acidic residues" evidence="11">
    <location>
        <begin position="862"/>
        <end position="872"/>
    </location>
</feature>
<dbReference type="PROSITE" id="PS50893">
    <property type="entry name" value="ABC_TRANSPORTER_2"/>
    <property type="match status" value="2"/>
</dbReference>
<evidence type="ECO:0000256" key="2">
    <source>
        <dbReference type="ARBA" id="ARBA00009726"/>
    </source>
</evidence>
<keyword evidence="6" id="KW-0547">Nucleotide-binding</keyword>
<evidence type="ECO:0000256" key="11">
    <source>
        <dbReference type="SAM" id="MobiDB-lite"/>
    </source>
</evidence>
<evidence type="ECO:0000256" key="5">
    <source>
        <dbReference type="ARBA" id="ARBA00022692"/>
    </source>
</evidence>
<dbReference type="InterPro" id="IPR003439">
    <property type="entry name" value="ABC_transporter-like_ATP-bd"/>
</dbReference>
<feature type="transmembrane region" description="Helical" evidence="12">
    <location>
        <begin position="310"/>
        <end position="332"/>
    </location>
</feature>
<feature type="compositionally biased region" description="Polar residues" evidence="11">
    <location>
        <begin position="846"/>
        <end position="861"/>
    </location>
</feature>
<comment type="similarity">
    <text evidence="2">Belongs to the ABC transporter superfamily. ABCC family. Conjugate transporter (TC 3.A.1.208) subfamily.</text>
</comment>
<dbReference type="CDD" id="cd03250">
    <property type="entry name" value="ABCC_MRP_domain1"/>
    <property type="match status" value="1"/>
</dbReference>
<dbReference type="Proteomes" id="UP000044602">
    <property type="component" value="Unassembled WGS sequence"/>
</dbReference>
<dbReference type="FunFam" id="3.40.50.300:FF:001854">
    <property type="entry name" value="ABC multidrug transporter (Eurofung)"/>
    <property type="match status" value="1"/>
</dbReference>
<keyword evidence="8 12" id="KW-1133">Transmembrane helix</keyword>
<dbReference type="FunFam" id="1.20.1560.10:FF:000066">
    <property type="entry name" value="ABC multidrug transporter (Eurofung)"/>
    <property type="match status" value="1"/>
</dbReference>
<evidence type="ECO:0000256" key="6">
    <source>
        <dbReference type="ARBA" id="ARBA00022741"/>
    </source>
</evidence>
<evidence type="ECO:0000256" key="3">
    <source>
        <dbReference type="ARBA" id="ARBA00022448"/>
    </source>
</evidence>
<evidence type="ECO:0000256" key="4">
    <source>
        <dbReference type="ARBA" id="ARBA00022475"/>
    </source>
</evidence>
<dbReference type="InterPro" id="IPR036640">
    <property type="entry name" value="ABC1_TM_sf"/>
</dbReference>
<gene>
    <name evidence="15" type="ORF">BN1708_012974</name>
</gene>
<dbReference type="EMBL" id="CVQH01012113">
    <property type="protein sequence ID" value="CRK20907.1"/>
    <property type="molecule type" value="Genomic_DNA"/>
</dbReference>
<evidence type="ECO:0000259" key="14">
    <source>
        <dbReference type="PROSITE" id="PS50929"/>
    </source>
</evidence>
<keyword evidence="7" id="KW-0067">ATP-binding</keyword>
<dbReference type="GO" id="GO:0005886">
    <property type="term" value="C:plasma membrane"/>
    <property type="evidence" value="ECO:0007669"/>
    <property type="project" value="UniProtKB-SubCell"/>
</dbReference>
<dbReference type="GO" id="GO:0005524">
    <property type="term" value="F:ATP binding"/>
    <property type="evidence" value="ECO:0007669"/>
    <property type="project" value="UniProtKB-KW"/>
</dbReference>
<dbReference type="InterPro" id="IPR044746">
    <property type="entry name" value="ABCC_6TM_D1"/>
</dbReference>
<feature type="domain" description="ABC transmembrane type-1" evidence="14">
    <location>
        <begin position="278"/>
        <end position="545"/>
    </location>
</feature>
<dbReference type="InterPro" id="IPR044726">
    <property type="entry name" value="ABCC_6TM_D2"/>
</dbReference>
<dbReference type="CDD" id="cd18579">
    <property type="entry name" value="ABC_6TM_ABCC_D1"/>
    <property type="match status" value="1"/>
</dbReference>
<reference evidence="16" key="1">
    <citation type="submission" date="2015-05" db="EMBL/GenBank/DDBJ databases">
        <authorList>
            <person name="Fogelqvist Johan"/>
        </authorList>
    </citation>
    <scope>NUCLEOTIDE SEQUENCE [LARGE SCALE GENOMIC DNA]</scope>
</reference>
<feature type="transmembrane region" description="Helical" evidence="12">
    <location>
        <begin position="63"/>
        <end position="85"/>
    </location>
</feature>
<feature type="transmembrane region" description="Helical" evidence="12">
    <location>
        <begin position="891"/>
        <end position="914"/>
    </location>
</feature>
<dbReference type="PROSITE" id="PS50929">
    <property type="entry name" value="ABC_TM1F"/>
    <property type="match status" value="2"/>
</dbReference>
<evidence type="ECO:0000256" key="7">
    <source>
        <dbReference type="ARBA" id="ARBA00022840"/>
    </source>
</evidence>
<evidence type="ECO:0000313" key="16">
    <source>
        <dbReference type="Proteomes" id="UP000044602"/>
    </source>
</evidence>
<accession>A0A0G4LFU2</accession>
<feature type="transmembrane region" description="Helical" evidence="12">
    <location>
        <begin position="1027"/>
        <end position="1047"/>
    </location>
</feature>
<dbReference type="Pfam" id="PF24357">
    <property type="entry name" value="TMD0_ABC"/>
    <property type="match status" value="1"/>
</dbReference>